<feature type="compositionally biased region" description="Low complexity" evidence="5">
    <location>
        <begin position="254"/>
        <end position="278"/>
    </location>
</feature>
<organism evidence="8 9">
    <name type="scientific">Myroides marinus</name>
    <dbReference type="NCBI Taxonomy" id="703342"/>
    <lineage>
        <taxon>Bacteria</taxon>
        <taxon>Pseudomonadati</taxon>
        <taxon>Bacteroidota</taxon>
        <taxon>Flavobacteriia</taxon>
        <taxon>Flavobacteriales</taxon>
        <taxon>Flavobacteriaceae</taxon>
        <taxon>Myroides</taxon>
    </lineage>
</organism>
<dbReference type="CDD" id="cd00118">
    <property type="entry name" value="LysM"/>
    <property type="match status" value="1"/>
</dbReference>
<evidence type="ECO:0000313" key="8">
    <source>
        <dbReference type="EMBL" id="SEI49367.1"/>
    </source>
</evidence>
<dbReference type="Gene3D" id="3.10.350.10">
    <property type="entry name" value="LysM domain"/>
    <property type="match status" value="1"/>
</dbReference>
<protein>
    <recommendedName>
        <fullName evidence="4">Peptidoglycan hydrolase</fullName>
    </recommendedName>
</protein>
<proteinExistence type="predicted"/>
<feature type="region of interest" description="Disordered" evidence="5">
    <location>
        <begin position="22"/>
        <end position="48"/>
    </location>
</feature>
<sequence length="321" mass="36188">MYRRVIFFICMLFLVGCASKKAPMPKSKPLTTSRYPAPTGKKVKEKELVSKSEYRAQVQKEEVEKKKVEKKKSNSEVLEATSRLSVTSDNIRDYIHTYKETAKENMQTYGVPASIKLAQGVLESGSGQGTLSRNANNHFGIKCHQGWEGESVRHTDDAPDECFRKYDNPKDSYTDHSLFLSKRGRYNDLFLLDKDDYEGWAVGLKKAGYATDPRYADKLISLIERYELYKYDAEVLNKKVTGPRPRTISTATDSTSVASNTKTTSKSSQTSTTKKGGTHTVVKGDTLYNISKRYNLTVEQLQKLNKLTSNTISIGQTLKIK</sequence>
<feature type="region of interest" description="Disordered" evidence="5">
    <location>
        <begin position="244"/>
        <end position="278"/>
    </location>
</feature>
<feature type="signal peptide" evidence="6">
    <location>
        <begin position="1"/>
        <end position="20"/>
    </location>
</feature>
<dbReference type="SMART" id="SM00047">
    <property type="entry name" value="LYZ2"/>
    <property type="match status" value="1"/>
</dbReference>
<dbReference type="InterPro" id="IPR036779">
    <property type="entry name" value="LysM_dom_sf"/>
</dbReference>
<dbReference type="PROSITE" id="PS51257">
    <property type="entry name" value="PROKAR_LIPOPROTEIN"/>
    <property type="match status" value="1"/>
</dbReference>
<dbReference type="FunFam" id="1.10.530.10:FF:000060">
    <property type="entry name" value="Predicted protein"/>
    <property type="match status" value="1"/>
</dbReference>
<feature type="chain" id="PRO_5010336534" description="Peptidoglycan hydrolase" evidence="6">
    <location>
        <begin position="21"/>
        <end position="321"/>
    </location>
</feature>
<dbReference type="Pfam" id="PF01476">
    <property type="entry name" value="LysM"/>
    <property type="match status" value="1"/>
</dbReference>
<dbReference type="PANTHER" id="PTHR33308:SF9">
    <property type="entry name" value="PEPTIDOGLYCAN HYDROLASE FLGJ"/>
    <property type="match status" value="1"/>
</dbReference>
<accession>A0A1H6RA11</accession>
<keyword evidence="3 8" id="KW-0378">Hydrolase</keyword>
<gene>
    <name evidence="8" type="ORF">SAMN04488018_101161</name>
</gene>
<dbReference type="GO" id="GO:0031640">
    <property type="term" value="P:killing of cells of another organism"/>
    <property type="evidence" value="ECO:0007669"/>
    <property type="project" value="UniProtKB-KW"/>
</dbReference>
<dbReference type="InterPro" id="IPR051056">
    <property type="entry name" value="Glycosyl_Hydrolase_73"/>
</dbReference>
<dbReference type="Gene3D" id="1.10.530.10">
    <property type="match status" value="1"/>
</dbReference>
<evidence type="ECO:0000256" key="2">
    <source>
        <dbReference type="ARBA" id="ARBA00022638"/>
    </source>
</evidence>
<evidence type="ECO:0000259" key="7">
    <source>
        <dbReference type="PROSITE" id="PS51782"/>
    </source>
</evidence>
<dbReference type="SMART" id="SM00257">
    <property type="entry name" value="LysM"/>
    <property type="match status" value="1"/>
</dbReference>
<name>A0A1H6RA11_9FLAO</name>
<evidence type="ECO:0000256" key="6">
    <source>
        <dbReference type="SAM" id="SignalP"/>
    </source>
</evidence>
<dbReference type="InterPro" id="IPR002901">
    <property type="entry name" value="MGlyc_endo_b_GlcNAc-like_dom"/>
</dbReference>
<dbReference type="PROSITE" id="PS51782">
    <property type="entry name" value="LYSM"/>
    <property type="match status" value="1"/>
</dbReference>
<dbReference type="GO" id="GO:0042742">
    <property type="term" value="P:defense response to bacterium"/>
    <property type="evidence" value="ECO:0007669"/>
    <property type="project" value="UniProtKB-KW"/>
</dbReference>
<dbReference type="Pfam" id="PF01832">
    <property type="entry name" value="Glucosaminidase"/>
    <property type="match status" value="1"/>
</dbReference>
<evidence type="ECO:0000256" key="1">
    <source>
        <dbReference type="ARBA" id="ARBA00022529"/>
    </source>
</evidence>
<dbReference type="AlphaFoldDB" id="A0A1H6RA11"/>
<feature type="domain" description="LysM" evidence="7">
    <location>
        <begin position="277"/>
        <end position="320"/>
    </location>
</feature>
<dbReference type="Proteomes" id="UP000183077">
    <property type="component" value="Unassembled WGS sequence"/>
</dbReference>
<evidence type="ECO:0000256" key="3">
    <source>
        <dbReference type="ARBA" id="ARBA00022801"/>
    </source>
</evidence>
<evidence type="ECO:0000256" key="5">
    <source>
        <dbReference type="SAM" id="MobiDB-lite"/>
    </source>
</evidence>
<keyword evidence="2" id="KW-0081">Bacteriolytic enzyme</keyword>
<dbReference type="PANTHER" id="PTHR33308">
    <property type="entry name" value="PEPTIDOGLYCAN HYDROLASE FLGJ"/>
    <property type="match status" value="1"/>
</dbReference>
<dbReference type="GO" id="GO:0004040">
    <property type="term" value="F:amidase activity"/>
    <property type="evidence" value="ECO:0007669"/>
    <property type="project" value="InterPro"/>
</dbReference>
<evidence type="ECO:0000313" key="9">
    <source>
        <dbReference type="Proteomes" id="UP000183077"/>
    </source>
</evidence>
<dbReference type="EMBL" id="FNYS01000001">
    <property type="protein sequence ID" value="SEI49367.1"/>
    <property type="molecule type" value="Genomic_DNA"/>
</dbReference>
<keyword evidence="6" id="KW-0732">Signal</keyword>
<evidence type="ECO:0000256" key="4">
    <source>
        <dbReference type="ARBA" id="ARBA00032108"/>
    </source>
</evidence>
<dbReference type="InterPro" id="IPR018392">
    <property type="entry name" value="LysM"/>
</dbReference>
<reference evidence="8 9" key="1">
    <citation type="submission" date="2016-10" db="EMBL/GenBank/DDBJ databases">
        <authorList>
            <person name="de Groot N.N."/>
        </authorList>
    </citation>
    <scope>NUCLEOTIDE SEQUENCE [LARGE SCALE GENOMIC DNA]</scope>
    <source>
        <strain evidence="8 9">DSM 23048</strain>
    </source>
</reference>
<dbReference type="SUPFAM" id="SSF54106">
    <property type="entry name" value="LysM domain"/>
    <property type="match status" value="1"/>
</dbReference>
<keyword evidence="1" id="KW-0929">Antimicrobial</keyword>